<evidence type="ECO:0000313" key="2">
    <source>
        <dbReference type="Proteomes" id="UP000035199"/>
    </source>
</evidence>
<dbReference type="PATRIC" id="fig|571915.4.peg.3243"/>
<dbReference type="Gene3D" id="3.40.630.30">
    <property type="match status" value="1"/>
</dbReference>
<sequence length="106" mass="11914">MHAIPIESSPLRHTYPYGKNDLELPFGTAKEMQLEVAEIFANHPDCRRIVVAVEEGDVDAISECEQAGLRYVLDVQLRDGKDLSLMVAEPDWVTEMSEEIEGLKLT</sequence>
<gene>
    <name evidence="1" type="ORF">CMUST_15110</name>
</gene>
<keyword evidence="2" id="KW-1185">Reference proteome</keyword>
<dbReference type="OrthoDB" id="5083029at2"/>
<dbReference type="STRING" id="571915.CMUST_15110"/>
<dbReference type="KEGG" id="cmv:CMUST_15110"/>
<reference evidence="1 2" key="1">
    <citation type="journal article" date="2015" name="Genome Announc.">
        <title>Complete Genome Sequence of the Type Strain Corynebacterium mustelae DSM 45274, Isolated from Various Tissues of a Male Ferret with Lethal Sepsis.</title>
        <authorList>
            <person name="Ruckert C."/>
            <person name="Eimer J."/>
            <person name="Winkler A."/>
            <person name="Tauch A."/>
        </authorList>
    </citation>
    <scope>NUCLEOTIDE SEQUENCE [LARGE SCALE GENOMIC DNA]</scope>
    <source>
        <strain evidence="1 2">DSM 45274</strain>
    </source>
</reference>
<accession>A0A0G3H1M1</accession>
<organism evidence="1 2">
    <name type="scientific">Corynebacterium mustelae</name>
    <dbReference type="NCBI Taxonomy" id="571915"/>
    <lineage>
        <taxon>Bacteria</taxon>
        <taxon>Bacillati</taxon>
        <taxon>Actinomycetota</taxon>
        <taxon>Actinomycetes</taxon>
        <taxon>Mycobacteriales</taxon>
        <taxon>Corynebacteriaceae</taxon>
        <taxon>Corynebacterium</taxon>
    </lineage>
</organism>
<reference evidence="2" key="2">
    <citation type="submission" date="2015-05" db="EMBL/GenBank/DDBJ databases">
        <title>Complete genome sequence of Corynebacterium mustelae DSM 45274, isolated from various tissues of a male ferret with lethal sepsis.</title>
        <authorList>
            <person name="Ruckert C."/>
            <person name="Albersmeier A."/>
            <person name="Winkler A."/>
            <person name="Tauch A."/>
        </authorList>
    </citation>
    <scope>NUCLEOTIDE SEQUENCE [LARGE SCALE GENOMIC DNA]</scope>
    <source>
        <strain evidence="2">DSM 45274</strain>
    </source>
</reference>
<protein>
    <submittedName>
        <fullName evidence="1">Uncharacterized protein</fullName>
    </submittedName>
</protein>
<proteinExistence type="predicted"/>
<dbReference type="EMBL" id="CP011542">
    <property type="protein sequence ID" value="AKK07311.1"/>
    <property type="molecule type" value="Genomic_DNA"/>
</dbReference>
<dbReference type="Proteomes" id="UP000035199">
    <property type="component" value="Chromosome"/>
</dbReference>
<evidence type="ECO:0000313" key="1">
    <source>
        <dbReference type="EMBL" id="AKK07311.1"/>
    </source>
</evidence>
<dbReference type="RefSeq" id="WP_047263166.1">
    <property type="nucleotide sequence ID" value="NZ_CP011542.1"/>
</dbReference>
<name>A0A0G3H1M1_9CORY</name>
<dbReference type="AlphaFoldDB" id="A0A0G3H1M1"/>